<accession>A0A4V2SR32</accession>
<evidence type="ECO:0000313" key="2">
    <source>
        <dbReference type="Proteomes" id="UP000294835"/>
    </source>
</evidence>
<dbReference type="Proteomes" id="UP000294835">
    <property type="component" value="Unassembled WGS sequence"/>
</dbReference>
<name>A0A4V2SR32_9RHOB</name>
<organism evidence="1 2">
    <name type="scientific">Rhodovulum marinum</name>
    <dbReference type="NCBI Taxonomy" id="320662"/>
    <lineage>
        <taxon>Bacteria</taxon>
        <taxon>Pseudomonadati</taxon>
        <taxon>Pseudomonadota</taxon>
        <taxon>Alphaproteobacteria</taxon>
        <taxon>Rhodobacterales</taxon>
        <taxon>Paracoccaceae</taxon>
        <taxon>Rhodovulum</taxon>
    </lineage>
</organism>
<dbReference type="CDD" id="cd09727">
    <property type="entry name" value="Cas6_I-E"/>
    <property type="match status" value="1"/>
</dbReference>
<dbReference type="EMBL" id="SLXP01000005">
    <property type="protein sequence ID" value="TCP41356.1"/>
    <property type="molecule type" value="Genomic_DNA"/>
</dbReference>
<sequence>MSLYLSRIRLSRSPSAQALSGLLMPTEAGPRRSAHHGLLWAAFADGPNRRRDFLWREERDGTFLTLSERPPLAMDLFEPHEVKEFAPVLAPGQMLDFVLRANATRTKRDGKRRVDVVMDALHAIPQGARAAARMGVAGREGAAWLARQGEAAGFKVVRAAAGDYSTVALSDHRGPRKGQPQFGILDLEGRIEVTDPDAFLARLARGFGRAKAFGCGLMLIRRAQ</sequence>
<keyword evidence="2" id="KW-1185">Reference proteome</keyword>
<dbReference type="AlphaFoldDB" id="A0A4V2SR32"/>
<dbReference type="Gene3D" id="3.30.70.1210">
    <property type="entry name" value="Crispr-associated protein, domain 2"/>
    <property type="match status" value="1"/>
</dbReference>
<reference evidence="1 2" key="1">
    <citation type="submission" date="2019-03" db="EMBL/GenBank/DDBJ databases">
        <title>Genomic Encyclopedia of Type Strains, Phase IV (KMG-IV): sequencing the most valuable type-strain genomes for metagenomic binning, comparative biology and taxonomic classification.</title>
        <authorList>
            <person name="Goeker M."/>
        </authorList>
    </citation>
    <scope>NUCLEOTIDE SEQUENCE [LARGE SCALE GENOMIC DNA]</scope>
    <source>
        <strain evidence="1 2">DSM 18063</strain>
    </source>
</reference>
<evidence type="ECO:0000313" key="1">
    <source>
        <dbReference type="EMBL" id="TCP41356.1"/>
    </source>
</evidence>
<dbReference type="SUPFAM" id="SSF117987">
    <property type="entry name" value="CRISPR-associated protein"/>
    <property type="match status" value="2"/>
</dbReference>
<protein>
    <submittedName>
        <fullName evidence="1">CRISPR system Cascade subunit CasE</fullName>
    </submittedName>
</protein>
<dbReference type="Pfam" id="PF08798">
    <property type="entry name" value="CRISPR_assoc"/>
    <property type="match status" value="1"/>
</dbReference>
<dbReference type="NCBIfam" id="TIGR01907">
    <property type="entry name" value="casE_Cse3"/>
    <property type="match status" value="1"/>
</dbReference>
<dbReference type="InterPro" id="IPR010179">
    <property type="entry name" value="CRISPR-assoc_prot_Cse3"/>
</dbReference>
<dbReference type="SMART" id="SM01101">
    <property type="entry name" value="CRISPR_assoc"/>
    <property type="match status" value="1"/>
</dbReference>
<dbReference type="Gene3D" id="3.30.70.1200">
    <property type="entry name" value="Crispr-associated protein, domain 1"/>
    <property type="match status" value="1"/>
</dbReference>
<comment type="caution">
    <text evidence="1">The sequence shown here is derived from an EMBL/GenBank/DDBJ whole genome shotgun (WGS) entry which is preliminary data.</text>
</comment>
<dbReference type="RefSeq" id="WP_132461928.1">
    <property type="nucleotide sequence ID" value="NZ_SLXP01000005.1"/>
</dbReference>
<dbReference type="OrthoDB" id="9795689at2"/>
<gene>
    <name evidence="1" type="ORF">EV662_105102</name>
</gene>
<proteinExistence type="predicted"/>